<evidence type="ECO:0000313" key="2">
    <source>
        <dbReference type="EMBL" id="CZT19084.1"/>
    </source>
</evidence>
<dbReference type="AlphaFoldDB" id="A0A2D3V906"/>
<organism evidence="2 3">
    <name type="scientific">Ramularia collo-cygni</name>
    <dbReference type="NCBI Taxonomy" id="112498"/>
    <lineage>
        <taxon>Eukaryota</taxon>
        <taxon>Fungi</taxon>
        <taxon>Dikarya</taxon>
        <taxon>Ascomycota</taxon>
        <taxon>Pezizomycotina</taxon>
        <taxon>Dothideomycetes</taxon>
        <taxon>Dothideomycetidae</taxon>
        <taxon>Mycosphaerellales</taxon>
        <taxon>Mycosphaerellaceae</taxon>
        <taxon>Ramularia</taxon>
    </lineage>
</organism>
<dbReference type="EMBL" id="FJUY01000006">
    <property type="protein sequence ID" value="CZT19084.1"/>
    <property type="molecule type" value="Genomic_DNA"/>
</dbReference>
<accession>A0A2D3V906</accession>
<proteinExistence type="predicted"/>
<feature type="compositionally biased region" description="Basic and acidic residues" evidence="1">
    <location>
        <begin position="60"/>
        <end position="69"/>
    </location>
</feature>
<feature type="compositionally biased region" description="Polar residues" evidence="1">
    <location>
        <begin position="214"/>
        <end position="228"/>
    </location>
</feature>
<sequence length="340" mass="37528">MANTTHVEVAKKLLVNANARIFDLECRLAEQENVADDLKNELSQLKRTAPQQKKQKRKHSALESEHESVTDDPFSDYNELSPGAHHSGLSERYHETRAKRPRHSSNIERSLRQQLAHSELQLSWQIEETNIAKRRLHLALTAPPATTSETSAGSPPQSPQYDSSATLSSERYTPFSPTGHGPRSMSPEFYPTSPPYGTQSPDYDAENGARSMTPWFSPTSPPYGTQSPEYDADNGSRSMSPEFFPTSPPYGVQSPEYDADNDSRSMTPEFSPTSPPYGSLSPDYDAENGARSPTPEFSPTSPPYGTQSPEYDAENGARSMTPEFSPTSPPYGSLSPDYDA</sequence>
<gene>
    <name evidence="2" type="ORF">RCC_04930</name>
</gene>
<dbReference type="OrthoDB" id="696816at2759"/>
<dbReference type="RefSeq" id="XP_023625974.1">
    <property type="nucleotide sequence ID" value="XM_023770206.1"/>
</dbReference>
<dbReference type="Proteomes" id="UP000225277">
    <property type="component" value="Unassembled WGS sequence"/>
</dbReference>
<feature type="compositionally biased region" description="Basic and acidic residues" evidence="1">
    <location>
        <begin position="88"/>
        <end position="98"/>
    </location>
</feature>
<evidence type="ECO:0000313" key="3">
    <source>
        <dbReference type="Proteomes" id="UP000225277"/>
    </source>
</evidence>
<feature type="compositionally biased region" description="Polar residues" evidence="1">
    <location>
        <begin position="159"/>
        <end position="171"/>
    </location>
</feature>
<protein>
    <submittedName>
        <fullName evidence="2">Uncharacterized protein</fullName>
    </submittedName>
</protein>
<evidence type="ECO:0000256" key="1">
    <source>
        <dbReference type="SAM" id="MobiDB-lite"/>
    </source>
</evidence>
<dbReference type="STRING" id="112498.A0A2D3V906"/>
<name>A0A2D3V906_9PEZI</name>
<feature type="compositionally biased region" description="Low complexity" evidence="1">
    <location>
        <begin position="144"/>
        <end position="155"/>
    </location>
</feature>
<feature type="region of interest" description="Disordered" evidence="1">
    <location>
        <begin position="144"/>
        <end position="340"/>
    </location>
</feature>
<dbReference type="GeneID" id="35600098"/>
<feature type="region of interest" description="Disordered" evidence="1">
    <location>
        <begin position="45"/>
        <end position="107"/>
    </location>
</feature>
<reference evidence="2 3" key="1">
    <citation type="submission" date="2016-03" db="EMBL/GenBank/DDBJ databases">
        <authorList>
            <person name="Ploux O."/>
        </authorList>
    </citation>
    <scope>NUCLEOTIDE SEQUENCE [LARGE SCALE GENOMIC DNA]</scope>
    <source>
        <strain evidence="2 3">URUG2</strain>
    </source>
</reference>
<keyword evidence="3" id="KW-1185">Reference proteome</keyword>